<organism evidence="1 2">
    <name type="scientific">Paraburkholderia unamae</name>
    <dbReference type="NCBI Taxonomy" id="219649"/>
    <lineage>
        <taxon>Bacteria</taxon>
        <taxon>Pseudomonadati</taxon>
        <taxon>Pseudomonadota</taxon>
        <taxon>Betaproteobacteria</taxon>
        <taxon>Burkholderiales</taxon>
        <taxon>Burkholderiaceae</taxon>
        <taxon>Paraburkholderia</taxon>
    </lineage>
</organism>
<accession>A0ACC6RXS1</accession>
<gene>
    <name evidence="1" type="ORF">VSR83_41200</name>
</gene>
<sequence length="113" mass="12724">MYQLKETDGHDKAICSWSYGHLTRPPLTTPTTRHLHFRCHTQIDETLAFIEESAQGWLNGTLIRCVLEDRASGRLTGMIALRPHPPRVEIGVIDLYGQSRQDAAGQRKADRGS</sequence>
<dbReference type="EMBL" id="JAYMRU010000074">
    <property type="protein sequence ID" value="MEM5406318.1"/>
    <property type="molecule type" value="Genomic_DNA"/>
</dbReference>
<evidence type="ECO:0000313" key="1">
    <source>
        <dbReference type="EMBL" id="MEM5406318.1"/>
    </source>
</evidence>
<dbReference type="Proteomes" id="UP001392318">
    <property type="component" value="Unassembled WGS sequence"/>
</dbReference>
<evidence type="ECO:0000313" key="2">
    <source>
        <dbReference type="Proteomes" id="UP001392318"/>
    </source>
</evidence>
<protein>
    <submittedName>
        <fullName evidence="1">Uncharacterized protein</fullName>
    </submittedName>
</protein>
<name>A0ACC6RXS1_9BURK</name>
<comment type="caution">
    <text evidence="1">The sequence shown here is derived from an EMBL/GenBank/DDBJ whole genome shotgun (WGS) entry which is preliminary data.</text>
</comment>
<reference evidence="1" key="1">
    <citation type="submission" date="2024-01" db="EMBL/GenBank/DDBJ databases">
        <title>The diversity of rhizobia nodulating Mimosa spp. in eleven states of Brazil covering several biomes is determined by host plant, location, and edaphic factors.</title>
        <authorList>
            <person name="Rouws L."/>
            <person name="Barauna A."/>
            <person name="Beukes C."/>
            <person name="De Faria S.M."/>
            <person name="Gross E."/>
            <person name="Dos Reis Junior F.B."/>
            <person name="Simon M."/>
            <person name="Maluk M."/>
            <person name="Odee D.W."/>
            <person name="Kenicer G."/>
            <person name="Young J.P.W."/>
            <person name="Reis V.M."/>
            <person name="Zilli J."/>
            <person name="James E.K."/>
        </authorList>
    </citation>
    <scope>NUCLEOTIDE SEQUENCE</scope>
    <source>
        <strain evidence="1">JPY452</strain>
    </source>
</reference>
<keyword evidence="2" id="KW-1185">Reference proteome</keyword>
<proteinExistence type="predicted"/>